<dbReference type="PANTHER" id="PTHR32419">
    <property type="entry name" value="GLUTATHIONYL-HYDROQUINONE REDUCTASE"/>
    <property type="match status" value="1"/>
</dbReference>
<feature type="active site" description="Proton donor/acceptor" evidence="1">
    <location>
        <position position="173"/>
    </location>
</feature>
<protein>
    <submittedName>
        <fullName evidence="5">Putative glutathione S-transferase</fullName>
    </submittedName>
</protein>
<evidence type="ECO:0000313" key="5">
    <source>
        <dbReference type="EMBL" id="RLK07483.1"/>
    </source>
</evidence>
<dbReference type="SUPFAM" id="SSF47616">
    <property type="entry name" value="GST C-terminal domain-like"/>
    <property type="match status" value="1"/>
</dbReference>
<dbReference type="Pfam" id="PF13410">
    <property type="entry name" value="GST_C_2"/>
    <property type="match status" value="1"/>
</dbReference>
<dbReference type="GO" id="GO:0005737">
    <property type="term" value="C:cytoplasm"/>
    <property type="evidence" value="ECO:0007669"/>
    <property type="project" value="TreeGrafter"/>
</dbReference>
<evidence type="ECO:0000256" key="1">
    <source>
        <dbReference type="PIRSR" id="PIRSR015753-1"/>
    </source>
</evidence>
<dbReference type="SFLD" id="SFLDG01206">
    <property type="entry name" value="Xi.1"/>
    <property type="match status" value="1"/>
</dbReference>
<dbReference type="SFLD" id="SFLDS00019">
    <property type="entry name" value="Glutathione_Transferase_(cytos"/>
    <property type="match status" value="1"/>
</dbReference>
<dbReference type="PIRSF" id="PIRSF015753">
    <property type="entry name" value="GST"/>
    <property type="match status" value="1"/>
</dbReference>
<dbReference type="SUPFAM" id="SSF52833">
    <property type="entry name" value="Thioredoxin-like"/>
    <property type="match status" value="1"/>
</dbReference>
<sequence>MIAGVYHAEDPAPDSTLDGAFRRQASTIRNALPDTALEPERFHLYAAWNCPWAHRVLLVLALKGLQDLVTVAYAEPRRTADGWVYAEGADAVYGASALHHAYARVTPAYTGRITVPLLWDRVHDKAVSNESADLVRMLGTLPSHGPNLAPPEKLDQIEAWNEKIYARLNNGVYRAGFARTQEAYEAGFRDVFATMDEIDAHLVTNRYLCGDTLTEADLRLFPTLARFDVAYHYAFKCNLRRLIDYPNLWGYARELYALPGVAETVKFDIYKKGYFSPSELRNPLGIVPLGPKIDWTTPHGRDSLTTRSVKA</sequence>
<dbReference type="InterPro" id="IPR040079">
    <property type="entry name" value="Glutathione_S-Trfase"/>
</dbReference>
<dbReference type="InterPro" id="IPR004045">
    <property type="entry name" value="Glutathione_S-Trfase_N"/>
</dbReference>
<dbReference type="InterPro" id="IPR010987">
    <property type="entry name" value="Glutathione-S-Trfase_C-like"/>
</dbReference>
<dbReference type="PANTHER" id="PTHR32419:SF6">
    <property type="entry name" value="GLUTATHIONE S-TRANSFERASE OMEGA-LIKE 1-RELATED"/>
    <property type="match status" value="1"/>
</dbReference>
<feature type="binding site" evidence="2">
    <location>
        <position position="83"/>
    </location>
    <ligand>
        <name>glutathione</name>
        <dbReference type="ChEBI" id="CHEBI:57925"/>
    </ligand>
</feature>
<feature type="binding site" evidence="2">
    <location>
        <begin position="130"/>
        <end position="131"/>
    </location>
    <ligand>
        <name>glutathione</name>
        <dbReference type="ChEBI" id="CHEBI:57925"/>
    </ligand>
</feature>
<dbReference type="PROSITE" id="PS50405">
    <property type="entry name" value="GST_CTER"/>
    <property type="match status" value="1"/>
</dbReference>
<dbReference type="Gene3D" id="3.40.30.10">
    <property type="entry name" value="Glutaredoxin"/>
    <property type="match status" value="1"/>
</dbReference>
<name>A0A497ZKD3_9RHOB</name>
<organism evidence="5 6">
    <name type="scientific">Ruegeria conchae</name>
    <dbReference type="NCBI Taxonomy" id="981384"/>
    <lineage>
        <taxon>Bacteria</taxon>
        <taxon>Pseudomonadati</taxon>
        <taxon>Pseudomonadota</taxon>
        <taxon>Alphaproteobacteria</taxon>
        <taxon>Rhodobacterales</taxon>
        <taxon>Roseobacteraceae</taxon>
        <taxon>Ruegeria</taxon>
    </lineage>
</organism>
<dbReference type="Gene3D" id="1.20.1050.10">
    <property type="match status" value="1"/>
</dbReference>
<dbReference type="Proteomes" id="UP000271700">
    <property type="component" value="Unassembled WGS sequence"/>
</dbReference>
<dbReference type="CDD" id="cd03190">
    <property type="entry name" value="GST_C_Omega_like"/>
    <property type="match status" value="1"/>
</dbReference>
<accession>A0A497ZKD3</accession>
<feature type="active site" description="Nucleophile" evidence="1">
    <location>
        <position position="50"/>
    </location>
</feature>
<evidence type="ECO:0000256" key="2">
    <source>
        <dbReference type="PIRSR" id="PIRSR015753-2"/>
    </source>
</evidence>
<dbReference type="EMBL" id="RCCT01000003">
    <property type="protein sequence ID" value="RLK07483.1"/>
    <property type="molecule type" value="Genomic_DNA"/>
</dbReference>
<dbReference type="AlphaFoldDB" id="A0A497ZKD3"/>
<evidence type="ECO:0000259" key="4">
    <source>
        <dbReference type="PROSITE" id="PS50405"/>
    </source>
</evidence>
<feature type="site" description="Lowers pKa of active site Cys" evidence="3">
    <location>
        <position position="274"/>
    </location>
</feature>
<dbReference type="SFLD" id="SFLDG01148">
    <property type="entry name" value="Xi_(cytGST)"/>
    <property type="match status" value="1"/>
</dbReference>
<dbReference type="InterPro" id="IPR047047">
    <property type="entry name" value="GST_Omega-like_C"/>
</dbReference>
<dbReference type="InterPro" id="IPR016639">
    <property type="entry name" value="GST_Omega/GSH"/>
</dbReference>
<feature type="site" description="Lowers pKa of active site Cys" evidence="3">
    <location>
        <position position="231"/>
    </location>
</feature>
<proteinExistence type="predicted"/>
<keyword evidence="6" id="KW-1185">Reference proteome</keyword>
<dbReference type="InterPro" id="IPR036249">
    <property type="entry name" value="Thioredoxin-like_sf"/>
</dbReference>
<dbReference type="InterPro" id="IPR036282">
    <property type="entry name" value="Glutathione-S-Trfase_C_sf"/>
</dbReference>
<gene>
    <name evidence="5" type="ORF">CLV75_2608</name>
</gene>
<dbReference type="GO" id="GO:0004364">
    <property type="term" value="F:glutathione transferase activity"/>
    <property type="evidence" value="ECO:0007669"/>
    <property type="project" value="InterPro"/>
</dbReference>
<comment type="caution">
    <text evidence="5">The sequence shown here is derived from an EMBL/GenBank/DDBJ whole genome shotgun (WGS) entry which is preliminary data.</text>
</comment>
<evidence type="ECO:0000256" key="3">
    <source>
        <dbReference type="PIRSR" id="PIRSR015753-3"/>
    </source>
</evidence>
<evidence type="ECO:0000313" key="6">
    <source>
        <dbReference type="Proteomes" id="UP000271700"/>
    </source>
</evidence>
<feature type="domain" description="GST C-terminal" evidence="4">
    <location>
        <begin position="150"/>
        <end position="284"/>
    </location>
</feature>
<dbReference type="STRING" id="981384.GCA_000192475_02204"/>
<feature type="binding site" evidence="2">
    <location>
        <begin position="112"/>
        <end position="115"/>
    </location>
    <ligand>
        <name>glutathione</name>
        <dbReference type="ChEBI" id="CHEBI:57925"/>
    </ligand>
</feature>
<keyword evidence="5" id="KW-0808">Transferase</keyword>
<reference evidence="5 6" key="1">
    <citation type="submission" date="2018-10" db="EMBL/GenBank/DDBJ databases">
        <title>Genomic Encyclopedia of Archaeal and Bacterial Type Strains, Phase II (KMG-II): from individual species to whole genera.</title>
        <authorList>
            <person name="Goeker M."/>
        </authorList>
    </citation>
    <scope>NUCLEOTIDE SEQUENCE [LARGE SCALE GENOMIC DNA]</scope>
    <source>
        <strain evidence="5 6">DSM 29317</strain>
    </source>
</reference>
<dbReference type="Pfam" id="PF13409">
    <property type="entry name" value="GST_N_2"/>
    <property type="match status" value="1"/>
</dbReference>